<dbReference type="eggNOG" id="COG1131">
    <property type="taxonomic scope" value="Bacteria"/>
</dbReference>
<dbReference type="PANTHER" id="PTHR42711">
    <property type="entry name" value="ABC TRANSPORTER ATP-BINDING PROTEIN"/>
    <property type="match status" value="1"/>
</dbReference>
<dbReference type="PROSITE" id="PS50893">
    <property type="entry name" value="ABC_TRANSPORTER_2"/>
    <property type="match status" value="1"/>
</dbReference>
<dbReference type="InterPro" id="IPR027417">
    <property type="entry name" value="P-loop_NTPase"/>
</dbReference>
<keyword evidence="2" id="KW-0813">Transport</keyword>
<evidence type="ECO:0000256" key="3">
    <source>
        <dbReference type="ARBA" id="ARBA00022741"/>
    </source>
</evidence>
<keyword evidence="9" id="KW-1185">Reference proteome</keyword>
<evidence type="ECO:0000313" key="8">
    <source>
        <dbReference type="EMBL" id="KJE75620.1"/>
    </source>
</evidence>
<dbReference type="PATRIC" id="fig|1121877.4.peg.2956"/>
<dbReference type="AlphaFoldDB" id="A0A0D8FQQ9"/>
<keyword evidence="3" id="KW-0547">Nucleotide-binding</keyword>
<gene>
    <name evidence="8" type="primary">ybhF1</name>
    <name evidence="8" type="ORF">FEAC_26430</name>
</gene>
<keyword evidence="4 8" id="KW-0067">ATP-binding</keyword>
<evidence type="ECO:0000256" key="4">
    <source>
        <dbReference type="ARBA" id="ARBA00022840"/>
    </source>
</evidence>
<evidence type="ECO:0000256" key="1">
    <source>
        <dbReference type="ARBA" id="ARBA00004202"/>
    </source>
</evidence>
<dbReference type="InterPro" id="IPR017871">
    <property type="entry name" value="ABC_transporter-like_CS"/>
</dbReference>
<reference evidence="8 9" key="1">
    <citation type="submission" date="2015-01" db="EMBL/GenBank/DDBJ databases">
        <title>Draft genome of the acidophilic iron oxidizer Ferrimicrobium acidiphilum strain T23.</title>
        <authorList>
            <person name="Poehlein A."/>
            <person name="Eisen S."/>
            <person name="Schloemann M."/>
            <person name="Johnson B.D."/>
            <person name="Daniel R."/>
            <person name="Muehling M."/>
        </authorList>
    </citation>
    <scope>NUCLEOTIDE SEQUENCE [LARGE SCALE GENOMIC DNA]</scope>
    <source>
        <strain evidence="8 9">T23</strain>
    </source>
</reference>
<evidence type="ECO:0000256" key="2">
    <source>
        <dbReference type="ARBA" id="ARBA00022448"/>
    </source>
</evidence>
<accession>A0A0D8FQQ9</accession>
<dbReference type="RefSeq" id="WP_052566365.1">
    <property type="nucleotide sequence ID" value="NZ_JQKF01000025.1"/>
</dbReference>
<dbReference type="PANTHER" id="PTHR42711:SF16">
    <property type="entry name" value="ABC TRANSPORTER ATP-BINDING PROTEIN"/>
    <property type="match status" value="1"/>
</dbReference>
<organism evidence="8 9">
    <name type="scientific">Ferrimicrobium acidiphilum DSM 19497</name>
    <dbReference type="NCBI Taxonomy" id="1121877"/>
    <lineage>
        <taxon>Bacteria</taxon>
        <taxon>Bacillati</taxon>
        <taxon>Actinomycetota</taxon>
        <taxon>Acidimicrobiia</taxon>
        <taxon>Acidimicrobiales</taxon>
        <taxon>Acidimicrobiaceae</taxon>
        <taxon>Ferrimicrobium</taxon>
    </lineage>
</organism>
<dbReference type="EMBL" id="JXUW01000034">
    <property type="protein sequence ID" value="KJE75620.1"/>
    <property type="molecule type" value="Genomic_DNA"/>
</dbReference>
<dbReference type="PROSITE" id="PS00211">
    <property type="entry name" value="ABC_TRANSPORTER_1"/>
    <property type="match status" value="1"/>
</dbReference>
<evidence type="ECO:0000313" key="9">
    <source>
        <dbReference type="Proteomes" id="UP000032336"/>
    </source>
</evidence>
<comment type="subcellular location">
    <subcellularLocation>
        <location evidence="1">Cell membrane</location>
        <topology evidence="1">Peripheral membrane protein</topology>
    </subcellularLocation>
</comment>
<dbReference type="SMART" id="SM00382">
    <property type="entry name" value="AAA"/>
    <property type="match status" value="1"/>
</dbReference>
<dbReference type="GO" id="GO:0046677">
    <property type="term" value="P:response to antibiotic"/>
    <property type="evidence" value="ECO:0007669"/>
    <property type="project" value="UniProtKB-KW"/>
</dbReference>
<dbReference type="InterPro" id="IPR003439">
    <property type="entry name" value="ABC_transporter-like_ATP-bd"/>
</dbReference>
<dbReference type="GeneID" id="78373650"/>
<keyword evidence="5" id="KW-0046">Antibiotic resistance</keyword>
<dbReference type="InterPro" id="IPR050763">
    <property type="entry name" value="ABC_transporter_ATP-binding"/>
</dbReference>
<dbReference type="Pfam" id="PF00005">
    <property type="entry name" value="ABC_tran"/>
    <property type="match status" value="1"/>
</dbReference>
<dbReference type="GO" id="GO:0005524">
    <property type="term" value="F:ATP binding"/>
    <property type="evidence" value="ECO:0007669"/>
    <property type="project" value="UniProtKB-KW"/>
</dbReference>
<dbReference type="SUPFAM" id="SSF52540">
    <property type="entry name" value="P-loop containing nucleoside triphosphate hydrolases"/>
    <property type="match status" value="1"/>
</dbReference>
<dbReference type="STRING" id="1121877.FEAC_26430"/>
<evidence type="ECO:0000259" key="7">
    <source>
        <dbReference type="PROSITE" id="PS50893"/>
    </source>
</evidence>
<proteinExistence type="predicted"/>
<dbReference type="Gene3D" id="3.40.50.300">
    <property type="entry name" value="P-loop containing nucleotide triphosphate hydrolases"/>
    <property type="match status" value="1"/>
</dbReference>
<feature type="domain" description="ABC transporter" evidence="7">
    <location>
        <begin position="5"/>
        <end position="230"/>
    </location>
</feature>
<dbReference type="GO" id="GO:0016887">
    <property type="term" value="F:ATP hydrolysis activity"/>
    <property type="evidence" value="ECO:0007669"/>
    <property type="project" value="InterPro"/>
</dbReference>
<dbReference type="InterPro" id="IPR003593">
    <property type="entry name" value="AAA+_ATPase"/>
</dbReference>
<comment type="caution">
    <text evidence="8">The sequence shown here is derived from an EMBL/GenBank/DDBJ whole genome shotgun (WGS) entry which is preliminary data.</text>
</comment>
<protein>
    <submittedName>
        <fullName evidence="8">Putative ABC transporter ATP-binding protein YbhF</fullName>
    </submittedName>
</protein>
<evidence type="ECO:0000256" key="5">
    <source>
        <dbReference type="ARBA" id="ARBA00023251"/>
    </source>
</evidence>
<evidence type="ECO:0000256" key="6">
    <source>
        <dbReference type="SAM" id="MobiDB-lite"/>
    </source>
</evidence>
<dbReference type="CDD" id="cd03230">
    <property type="entry name" value="ABC_DR_subfamily_A"/>
    <property type="match status" value="1"/>
</dbReference>
<feature type="region of interest" description="Disordered" evidence="6">
    <location>
        <begin position="304"/>
        <end position="337"/>
    </location>
</feature>
<dbReference type="Proteomes" id="UP000032336">
    <property type="component" value="Unassembled WGS sequence"/>
</dbReference>
<dbReference type="OrthoDB" id="9804819at2"/>
<dbReference type="GO" id="GO:0005886">
    <property type="term" value="C:plasma membrane"/>
    <property type="evidence" value="ECO:0007669"/>
    <property type="project" value="UniProtKB-SubCell"/>
</dbReference>
<name>A0A0D8FQQ9_9ACTN</name>
<sequence>MNDAIEVKGLTISYGTTLAVDQLTFGVGFGEVVGVLGPNGAGKTSTLETIEGYRRPTQGSVRVLGLDPAAKQAQLSREMGVMLQEGGIPARMTVKAALSLYSRFYDHPRSISELTERLNLSSVLSTPYRRLSGGEKQRLSLALALIGAPRVLLLDEPTAGVDPEGKAAIRELITDLRAASVAILMTGHELEEIDRIVDQVLIIDRGTERAHGSPSELRQAYGGEGVEFTTLSDVDCGALGSRLGTSVHSVRANRYRVEGEPTTEFLGHLLQILGELGIKAQDVATVSPSLEEIYLSLIGSSEPGQPAGIGVEGASTQGPPITPEDQSDPTSKEDAHG</sequence>